<dbReference type="InterPro" id="IPR036412">
    <property type="entry name" value="HAD-like_sf"/>
</dbReference>
<comment type="pathway">
    <text evidence="2">Organic acid metabolism; glycolate biosynthesis; glycolate from 2-phosphoglycolate: step 1/1.</text>
</comment>
<dbReference type="Gene3D" id="1.10.150.240">
    <property type="entry name" value="Putative phosphatase, domain 2"/>
    <property type="match status" value="1"/>
</dbReference>
<evidence type="ECO:0000256" key="2">
    <source>
        <dbReference type="ARBA" id="ARBA00004818"/>
    </source>
</evidence>
<gene>
    <name evidence="5" type="primary">gph</name>
    <name evidence="5" type="ORF">PPIS_a4201</name>
</gene>
<keyword evidence="6" id="KW-1185">Reference proteome</keyword>
<dbReference type="SFLD" id="SFLDS00003">
    <property type="entry name" value="Haloacid_Dehalogenase"/>
    <property type="match status" value="1"/>
</dbReference>
<proteinExistence type="inferred from homology"/>
<name>A0ABM6NJ87_PSEO7</name>
<dbReference type="PANTHER" id="PTHR43434:SF1">
    <property type="entry name" value="PHOSPHOGLYCOLATE PHOSPHATASE"/>
    <property type="match status" value="1"/>
</dbReference>
<dbReference type="EC" id="3.1.3.18" evidence="4"/>
<dbReference type="NCBIfam" id="TIGR01509">
    <property type="entry name" value="HAD-SF-IA-v3"/>
    <property type="match status" value="1"/>
</dbReference>
<dbReference type="Proteomes" id="UP000016521">
    <property type="component" value="Chromosome I"/>
</dbReference>
<dbReference type="PRINTS" id="PR00413">
    <property type="entry name" value="HADHALOGNASE"/>
</dbReference>
<comment type="similarity">
    <text evidence="3">Belongs to the HAD-like hydrolase superfamily. CbbY/CbbZ/Gph/YieH family.</text>
</comment>
<sequence>MLCLGKMEQQRMYKLAIFDLDGTLIDTLSSITTSVNILRGKGGLDAVDQDVVLPFIGKGSANMLQALCGTSTGSLHETVAAYNKVYDDNLFTQLTVYPGIVQLLESLHAQGVKTAVVTNKYHRQALDVLEYCFKYFAFDAIQGVTDETLKKPNPTQTLRLIEKLSVQPNEVVFIGDSEIDQCTAQASNIDFRFVTWGYGVAEQLKLKADEIVSSATELQKSILRSV</sequence>
<protein>
    <recommendedName>
        <fullName evidence="4">phosphoglycolate phosphatase</fullName>
        <ecNumber evidence="4">3.1.3.18</ecNumber>
    </recommendedName>
</protein>
<comment type="catalytic activity">
    <reaction evidence="1">
        <text>2-phosphoglycolate + H2O = glycolate + phosphate</text>
        <dbReference type="Rhea" id="RHEA:14369"/>
        <dbReference type="ChEBI" id="CHEBI:15377"/>
        <dbReference type="ChEBI" id="CHEBI:29805"/>
        <dbReference type="ChEBI" id="CHEBI:43474"/>
        <dbReference type="ChEBI" id="CHEBI:58033"/>
        <dbReference type="EC" id="3.1.3.18"/>
    </reaction>
</comment>
<dbReference type="NCBIfam" id="TIGR01549">
    <property type="entry name" value="HAD-SF-IA-v1"/>
    <property type="match status" value="1"/>
</dbReference>
<evidence type="ECO:0000256" key="1">
    <source>
        <dbReference type="ARBA" id="ARBA00000830"/>
    </source>
</evidence>
<dbReference type="InterPro" id="IPR041492">
    <property type="entry name" value="HAD_2"/>
</dbReference>
<dbReference type="InterPro" id="IPR006439">
    <property type="entry name" value="HAD-SF_hydro_IA"/>
</dbReference>
<evidence type="ECO:0000313" key="5">
    <source>
        <dbReference type="EMBL" id="ATD08861.1"/>
    </source>
</evidence>
<dbReference type="Gene3D" id="3.40.50.1000">
    <property type="entry name" value="HAD superfamily/HAD-like"/>
    <property type="match status" value="1"/>
</dbReference>
<dbReference type="InterPro" id="IPR023214">
    <property type="entry name" value="HAD_sf"/>
</dbReference>
<dbReference type="PANTHER" id="PTHR43434">
    <property type="entry name" value="PHOSPHOGLYCOLATE PHOSPHATASE"/>
    <property type="match status" value="1"/>
</dbReference>
<dbReference type="EMBL" id="CP011924">
    <property type="protein sequence ID" value="ATD08861.1"/>
    <property type="molecule type" value="Genomic_DNA"/>
</dbReference>
<dbReference type="InterPro" id="IPR023198">
    <property type="entry name" value="PGP-like_dom2"/>
</dbReference>
<evidence type="ECO:0000313" key="6">
    <source>
        <dbReference type="Proteomes" id="UP000016521"/>
    </source>
</evidence>
<evidence type="ECO:0000256" key="4">
    <source>
        <dbReference type="ARBA" id="ARBA00013078"/>
    </source>
</evidence>
<dbReference type="SUPFAM" id="SSF56784">
    <property type="entry name" value="HAD-like"/>
    <property type="match status" value="1"/>
</dbReference>
<dbReference type="SFLD" id="SFLDG01129">
    <property type="entry name" value="C1.5:_HAD__Beta-PGM__Phosphata"/>
    <property type="match status" value="1"/>
</dbReference>
<reference evidence="5 6" key="1">
    <citation type="submission" date="2015-06" db="EMBL/GenBank/DDBJ databases">
        <authorList>
            <person name="Xie B.-B."/>
            <person name="Rong J.-C."/>
            <person name="Qin Q.-L."/>
            <person name="Zhang Y.-Z."/>
        </authorList>
    </citation>
    <scope>NUCLEOTIDE SEQUENCE [LARGE SCALE GENOMIC DNA]</scope>
    <source>
        <strain evidence="5 6">JCM 20779</strain>
    </source>
</reference>
<dbReference type="Pfam" id="PF13419">
    <property type="entry name" value="HAD_2"/>
    <property type="match status" value="1"/>
</dbReference>
<accession>A0ABM6NJ87</accession>
<dbReference type="InterPro" id="IPR050155">
    <property type="entry name" value="HAD-like_hydrolase_sf"/>
</dbReference>
<organism evidence="5 6">
    <name type="scientific">Pseudoalteromonas piscicida</name>
    <dbReference type="NCBI Taxonomy" id="43662"/>
    <lineage>
        <taxon>Bacteria</taxon>
        <taxon>Pseudomonadati</taxon>
        <taxon>Pseudomonadota</taxon>
        <taxon>Gammaproteobacteria</taxon>
        <taxon>Alteromonadales</taxon>
        <taxon>Pseudoalteromonadaceae</taxon>
        <taxon>Pseudoalteromonas</taxon>
    </lineage>
</organism>
<evidence type="ECO:0000256" key="3">
    <source>
        <dbReference type="ARBA" id="ARBA00006171"/>
    </source>
</evidence>